<dbReference type="InterPro" id="IPR017853">
    <property type="entry name" value="GH"/>
</dbReference>
<evidence type="ECO:0000313" key="10">
    <source>
        <dbReference type="Proteomes" id="UP000613840"/>
    </source>
</evidence>
<gene>
    <name evidence="9" type="ORF">GCM10011575_35410</name>
</gene>
<dbReference type="Pfam" id="PF22848">
    <property type="entry name" value="ASD1_dom"/>
    <property type="match status" value="1"/>
</dbReference>
<dbReference type="SMART" id="SM00813">
    <property type="entry name" value="Alpha-L-AF_C"/>
    <property type="match status" value="1"/>
</dbReference>
<dbReference type="EMBL" id="BMMZ01000010">
    <property type="protein sequence ID" value="GGL73987.1"/>
    <property type="molecule type" value="Genomic_DNA"/>
</dbReference>
<dbReference type="InterPro" id="IPR010720">
    <property type="entry name" value="Alpha-L-AF_C"/>
</dbReference>
<dbReference type="PANTHER" id="PTHR43576">
    <property type="entry name" value="ALPHA-L-ARABINOFURANOSIDASE C-RELATED"/>
    <property type="match status" value="1"/>
</dbReference>
<proteinExistence type="inferred from homology"/>
<dbReference type="SUPFAM" id="SSF51445">
    <property type="entry name" value="(Trans)glycosidases"/>
    <property type="match status" value="1"/>
</dbReference>
<evidence type="ECO:0000256" key="5">
    <source>
        <dbReference type="ARBA" id="ARBA00022801"/>
    </source>
</evidence>
<protein>
    <recommendedName>
        <fullName evidence="4">non-reducing end alpha-L-arabinofuranosidase</fullName>
        <ecNumber evidence="4">3.2.1.55</ecNumber>
    </recommendedName>
</protein>
<dbReference type="GO" id="GO:0046373">
    <property type="term" value="P:L-arabinose metabolic process"/>
    <property type="evidence" value="ECO:0007669"/>
    <property type="project" value="InterPro"/>
</dbReference>
<evidence type="ECO:0000256" key="6">
    <source>
        <dbReference type="ARBA" id="ARBA00023277"/>
    </source>
</evidence>
<dbReference type="EC" id="3.2.1.55" evidence="4"/>
<dbReference type="Gene3D" id="2.60.40.1180">
    <property type="entry name" value="Golgi alpha-mannosidase II"/>
    <property type="match status" value="1"/>
</dbReference>
<evidence type="ECO:0000259" key="8">
    <source>
        <dbReference type="SMART" id="SM00813"/>
    </source>
</evidence>
<keyword evidence="10" id="KW-1185">Reference proteome</keyword>
<evidence type="ECO:0000256" key="3">
    <source>
        <dbReference type="ARBA" id="ARBA00011165"/>
    </source>
</evidence>
<dbReference type="InterPro" id="IPR013780">
    <property type="entry name" value="Glyco_hydro_b"/>
</dbReference>
<dbReference type="Proteomes" id="UP000613840">
    <property type="component" value="Unassembled WGS sequence"/>
</dbReference>
<keyword evidence="7" id="KW-0326">Glycosidase</keyword>
<evidence type="ECO:0000313" key="9">
    <source>
        <dbReference type="EMBL" id="GGL73987.1"/>
    </source>
</evidence>
<feature type="domain" description="Alpha-L-arabinofuranosidase C-terminal" evidence="8">
    <location>
        <begin position="293"/>
        <end position="489"/>
    </location>
</feature>
<reference evidence="9" key="2">
    <citation type="submission" date="2020-09" db="EMBL/GenBank/DDBJ databases">
        <authorList>
            <person name="Sun Q."/>
            <person name="Zhou Y."/>
        </authorList>
    </citation>
    <scope>NUCLEOTIDE SEQUENCE</scope>
    <source>
        <strain evidence="9">CGMCC 4.7306</strain>
    </source>
</reference>
<dbReference type="RefSeq" id="WP_188896714.1">
    <property type="nucleotide sequence ID" value="NZ_BMMZ01000010.1"/>
</dbReference>
<comment type="similarity">
    <text evidence="2">Belongs to the glycosyl hydrolase 51 family.</text>
</comment>
<dbReference type="InterPro" id="IPR055235">
    <property type="entry name" value="ASD1_cat"/>
</dbReference>
<keyword evidence="5" id="KW-0378">Hydrolase</keyword>
<keyword evidence="6" id="KW-0119">Carbohydrate metabolism</keyword>
<evidence type="ECO:0000256" key="4">
    <source>
        <dbReference type="ARBA" id="ARBA00012670"/>
    </source>
</evidence>
<reference evidence="9" key="1">
    <citation type="journal article" date="2014" name="Int. J. Syst. Evol. Microbiol.">
        <title>Complete genome sequence of Corynebacterium casei LMG S-19264T (=DSM 44701T), isolated from a smear-ripened cheese.</title>
        <authorList>
            <consortium name="US DOE Joint Genome Institute (JGI-PGF)"/>
            <person name="Walter F."/>
            <person name="Albersmeier A."/>
            <person name="Kalinowski J."/>
            <person name="Ruckert C."/>
        </authorList>
    </citation>
    <scope>NUCLEOTIDE SEQUENCE</scope>
    <source>
        <strain evidence="9">CGMCC 4.7306</strain>
    </source>
</reference>
<accession>A0A917SEX4</accession>
<name>A0A917SEX4_9ACTN</name>
<comment type="subunit">
    <text evidence="3">Homohexamer; trimer of dimers.</text>
</comment>
<dbReference type="SUPFAM" id="SSF51011">
    <property type="entry name" value="Glycosyl hydrolase domain"/>
    <property type="match status" value="1"/>
</dbReference>
<dbReference type="AlphaFoldDB" id="A0A917SEX4"/>
<sequence length="502" mass="55257">MTHDGPARVTLCTEFDRGPIEPRLFGSFVEHMGRCVYEGIYQPDHPTAGEHGFRHDVEELISALGVRLVRYPGGNFVSGYRWEDGVGPRSERPSTFELAWRSIESNQVGTDEFLGWAERNQLEPMMAVNLGTRGAEAAAALVEYCNTATPTRYSDWRRRNGRSDPYDVRLWCLGNEMDGEWQLGHVDAKAYARRALAAGHAMKQVDPSIELVVSGSSNREMASYGSWDQTVLDTTWDIADQLSIHAYYDGRQPEPDFLGSGYAMGRYLDEVIALADGVAARHRSDKRIKVAFDEWNVWSSRPTETTTRDEVRARPAIAEDRYQSLDAVVLGDLLVSLINHSDRIGVACLSLLVNVSAPIVTRPDGSVFRQTTFHPMAATARLARGRSLQTRIDGPTVTSRRYGDLPGLGCAATTDGSATSVFLVNRTTSALPVEIKIIDRPDTAVGSAMTLVADHIVLEPSTPETGGPQLLSGVEARDGVVHGRLPPRSWSVISLSNEKEDQ</sequence>
<evidence type="ECO:0000256" key="2">
    <source>
        <dbReference type="ARBA" id="ARBA00007186"/>
    </source>
</evidence>
<comment type="catalytic activity">
    <reaction evidence="1">
        <text>Hydrolysis of terminal non-reducing alpha-L-arabinofuranoside residues in alpha-L-arabinosides.</text>
        <dbReference type="EC" id="3.2.1.55"/>
    </reaction>
</comment>
<evidence type="ECO:0000256" key="7">
    <source>
        <dbReference type="ARBA" id="ARBA00023295"/>
    </source>
</evidence>
<dbReference type="GO" id="GO:0046556">
    <property type="term" value="F:alpha-L-arabinofuranosidase activity"/>
    <property type="evidence" value="ECO:0007669"/>
    <property type="project" value="UniProtKB-EC"/>
</dbReference>
<dbReference type="Pfam" id="PF06964">
    <property type="entry name" value="Alpha-L-AF_C"/>
    <property type="match status" value="1"/>
</dbReference>
<evidence type="ECO:0000256" key="1">
    <source>
        <dbReference type="ARBA" id="ARBA00001462"/>
    </source>
</evidence>
<dbReference type="PANTHER" id="PTHR43576:SF3">
    <property type="entry name" value="ALPHA-L-ARABINOFURANOSIDASE C"/>
    <property type="match status" value="1"/>
</dbReference>
<dbReference type="GO" id="GO:0000272">
    <property type="term" value="P:polysaccharide catabolic process"/>
    <property type="evidence" value="ECO:0007669"/>
    <property type="project" value="TreeGrafter"/>
</dbReference>
<comment type="caution">
    <text evidence="9">The sequence shown here is derived from an EMBL/GenBank/DDBJ whole genome shotgun (WGS) entry which is preliminary data.</text>
</comment>
<organism evidence="9 10">
    <name type="scientific">Microlunatus endophyticus</name>
    <dbReference type="NCBI Taxonomy" id="1716077"/>
    <lineage>
        <taxon>Bacteria</taxon>
        <taxon>Bacillati</taxon>
        <taxon>Actinomycetota</taxon>
        <taxon>Actinomycetes</taxon>
        <taxon>Propionibacteriales</taxon>
        <taxon>Propionibacteriaceae</taxon>
        <taxon>Microlunatus</taxon>
    </lineage>
</organism>
<dbReference type="Gene3D" id="3.20.20.80">
    <property type="entry name" value="Glycosidases"/>
    <property type="match status" value="1"/>
</dbReference>